<dbReference type="InterPro" id="IPR021070">
    <property type="entry name" value="Killing_trait_RebB"/>
</dbReference>
<dbReference type="Pfam" id="PF11747">
    <property type="entry name" value="RebB"/>
    <property type="match status" value="1"/>
</dbReference>
<reference evidence="2 3" key="1">
    <citation type="submission" date="2024-09" db="EMBL/GenBank/DDBJ databases">
        <title>Novel species of the genus Pelomonas and Roseateles isolated from streams.</title>
        <authorList>
            <person name="Lu H."/>
        </authorList>
    </citation>
    <scope>NUCLEOTIDE SEQUENCE [LARGE SCALE GENOMIC DNA]</scope>
    <source>
        <strain evidence="2 3">BYS96W</strain>
    </source>
</reference>
<sequence length="229" mass="23816">MTEQDSGADTPGGSRGELAALQDSFNRNLWQQEAVSHLQATHILKLAFVARAAAVIEQLGSVEGSEAMERLIADFNRLLAAFQPPQAPGAPGVADEAGAASSGPSPSPLPTFSTPERNRSLAMPLNDQIVEAVTVGNLKAVGEQPAMLSNLAYANLVANTNLAQQNAVANQQAMNELGIAVVGKAVNMVSNLGPLEARSAVDVLSNNELAQTIADLKATLQAFKAPDKP</sequence>
<evidence type="ECO:0000313" key="2">
    <source>
        <dbReference type="EMBL" id="MFG6455947.1"/>
    </source>
</evidence>
<accession>A0ABW7G215</accession>
<dbReference type="EMBL" id="JBIGIA010000002">
    <property type="protein sequence ID" value="MFG6455947.1"/>
    <property type="molecule type" value="Genomic_DNA"/>
</dbReference>
<dbReference type="Proteomes" id="UP001606305">
    <property type="component" value="Unassembled WGS sequence"/>
</dbReference>
<organism evidence="2 3">
    <name type="scientific">Pelomonas nitida</name>
    <dbReference type="NCBI Taxonomy" id="3299027"/>
    <lineage>
        <taxon>Bacteria</taxon>
        <taxon>Pseudomonadati</taxon>
        <taxon>Pseudomonadota</taxon>
        <taxon>Betaproteobacteria</taxon>
        <taxon>Burkholderiales</taxon>
        <taxon>Sphaerotilaceae</taxon>
        <taxon>Roseateles</taxon>
    </lineage>
</organism>
<proteinExistence type="predicted"/>
<protein>
    <submittedName>
        <fullName evidence="2">RebB family R body protein</fullName>
    </submittedName>
</protein>
<keyword evidence="3" id="KW-1185">Reference proteome</keyword>
<gene>
    <name evidence="2" type="ORF">ACG00X_03800</name>
</gene>
<comment type="caution">
    <text evidence="2">The sequence shown here is derived from an EMBL/GenBank/DDBJ whole genome shotgun (WGS) entry which is preliminary data.</text>
</comment>
<evidence type="ECO:0000256" key="1">
    <source>
        <dbReference type="SAM" id="MobiDB-lite"/>
    </source>
</evidence>
<dbReference type="RefSeq" id="WP_394486630.1">
    <property type="nucleotide sequence ID" value="NZ_JBIGIA010000002.1"/>
</dbReference>
<feature type="region of interest" description="Disordered" evidence="1">
    <location>
        <begin position="86"/>
        <end position="118"/>
    </location>
</feature>
<evidence type="ECO:0000313" key="3">
    <source>
        <dbReference type="Proteomes" id="UP001606305"/>
    </source>
</evidence>
<name>A0ABW7G215_9BURK</name>